<dbReference type="Proteomes" id="UP000638648">
    <property type="component" value="Unassembled WGS sequence"/>
</dbReference>
<evidence type="ECO:0000259" key="1">
    <source>
        <dbReference type="PROSITE" id="PS50995"/>
    </source>
</evidence>
<dbReference type="EMBL" id="JADBEM010000001">
    <property type="protein sequence ID" value="MBE1608255.1"/>
    <property type="molecule type" value="Genomic_DNA"/>
</dbReference>
<dbReference type="PANTHER" id="PTHR33164:SF43">
    <property type="entry name" value="HTH-TYPE TRANSCRIPTIONAL REPRESSOR YETL"/>
    <property type="match status" value="1"/>
</dbReference>
<dbReference type="GO" id="GO:0003677">
    <property type="term" value="F:DNA binding"/>
    <property type="evidence" value="ECO:0007669"/>
    <property type="project" value="UniProtKB-KW"/>
</dbReference>
<dbReference type="SMART" id="SM00347">
    <property type="entry name" value="HTH_MARR"/>
    <property type="match status" value="1"/>
</dbReference>
<dbReference type="Gene3D" id="1.10.10.10">
    <property type="entry name" value="Winged helix-like DNA-binding domain superfamily/Winged helix DNA-binding domain"/>
    <property type="match status" value="1"/>
</dbReference>
<dbReference type="GO" id="GO:0006950">
    <property type="term" value="P:response to stress"/>
    <property type="evidence" value="ECO:0007669"/>
    <property type="project" value="TreeGrafter"/>
</dbReference>
<sequence>MTMSVPTRSVADLSFLLTHTGHVLQTRMTAAFADLGITPRDYCVLFHALEQERTQIELAQISDLDKTTMVVTVDELEKAGFAERRPSSVDRRARIIAVTEAGEQVVAEGAKIADRVHREALEALPKTQREVLVASLTRLADDHLATPVECERPVRRTRQRRS</sequence>
<dbReference type="PROSITE" id="PS50995">
    <property type="entry name" value="HTH_MARR_2"/>
    <property type="match status" value="1"/>
</dbReference>
<feature type="domain" description="HTH marR-type" evidence="1">
    <location>
        <begin position="10"/>
        <end position="141"/>
    </location>
</feature>
<dbReference type="InterPro" id="IPR000835">
    <property type="entry name" value="HTH_MarR-typ"/>
</dbReference>
<keyword evidence="2" id="KW-0238">DNA-binding</keyword>
<dbReference type="SUPFAM" id="SSF46785">
    <property type="entry name" value="Winged helix' DNA-binding domain"/>
    <property type="match status" value="1"/>
</dbReference>
<reference evidence="2" key="1">
    <citation type="submission" date="2020-10" db="EMBL/GenBank/DDBJ databases">
        <title>Sequencing the genomes of 1000 actinobacteria strains.</title>
        <authorList>
            <person name="Klenk H.-P."/>
        </authorList>
    </citation>
    <scope>NUCLEOTIDE SEQUENCE</scope>
    <source>
        <strain evidence="2">DSM 45354</strain>
    </source>
</reference>
<dbReference type="InterPro" id="IPR036388">
    <property type="entry name" value="WH-like_DNA-bd_sf"/>
</dbReference>
<keyword evidence="3" id="KW-1185">Reference proteome</keyword>
<comment type="caution">
    <text evidence="2">The sequence shown here is derived from an EMBL/GenBank/DDBJ whole genome shotgun (WGS) entry which is preliminary data.</text>
</comment>
<evidence type="ECO:0000313" key="2">
    <source>
        <dbReference type="EMBL" id="MBE1608255.1"/>
    </source>
</evidence>
<accession>A0A927MWK8</accession>
<dbReference type="PANTHER" id="PTHR33164">
    <property type="entry name" value="TRANSCRIPTIONAL REGULATOR, MARR FAMILY"/>
    <property type="match status" value="1"/>
</dbReference>
<dbReference type="RefSeq" id="WP_192752055.1">
    <property type="nucleotide sequence ID" value="NZ_BAABJL010000260.1"/>
</dbReference>
<organism evidence="2 3">
    <name type="scientific">Actinopolymorpha pittospori</name>
    <dbReference type="NCBI Taxonomy" id="648752"/>
    <lineage>
        <taxon>Bacteria</taxon>
        <taxon>Bacillati</taxon>
        <taxon>Actinomycetota</taxon>
        <taxon>Actinomycetes</taxon>
        <taxon>Propionibacteriales</taxon>
        <taxon>Actinopolymorphaceae</taxon>
        <taxon>Actinopolymorpha</taxon>
    </lineage>
</organism>
<proteinExistence type="predicted"/>
<dbReference type="InterPro" id="IPR036390">
    <property type="entry name" value="WH_DNA-bd_sf"/>
</dbReference>
<dbReference type="AlphaFoldDB" id="A0A927MWK8"/>
<dbReference type="GO" id="GO:0003700">
    <property type="term" value="F:DNA-binding transcription factor activity"/>
    <property type="evidence" value="ECO:0007669"/>
    <property type="project" value="InterPro"/>
</dbReference>
<evidence type="ECO:0000313" key="3">
    <source>
        <dbReference type="Proteomes" id="UP000638648"/>
    </source>
</evidence>
<name>A0A927MWK8_9ACTN</name>
<protein>
    <submittedName>
        <fullName evidence="2">DNA-binding MarR family transcriptional regulator</fullName>
    </submittedName>
</protein>
<dbReference type="Pfam" id="PF12802">
    <property type="entry name" value="MarR_2"/>
    <property type="match status" value="1"/>
</dbReference>
<gene>
    <name evidence="2" type="ORF">HEB94_005103</name>
</gene>
<dbReference type="PRINTS" id="PR00598">
    <property type="entry name" value="HTHMARR"/>
</dbReference>
<dbReference type="InterPro" id="IPR039422">
    <property type="entry name" value="MarR/SlyA-like"/>
</dbReference>